<reference evidence="1" key="1">
    <citation type="submission" date="2013-11" db="EMBL/GenBank/DDBJ databases">
        <title>Genome sequence of the fusiform rust pathogen reveals effectors for host alternation and coevolution with pine.</title>
        <authorList>
            <consortium name="DOE Joint Genome Institute"/>
            <person name="Smith K."/>
            <person name="Pendleton A."/>
            <person name="Kubisiak T."/>
            <person name="Anderson C."/>
            <person name="Salamov A."/>
            <person name="Aerts A."/>
            <person name="Riley R."/>
            <person name="Clum A."/>
            <person name="Lindquist E."/>
            <person name="Ence D."/>
            <person name="Campbell M."/>
            <person name="Kronenberg Z."/>
            <person name="Feau N."/>
            <person name="Dhillon B."/>
            <person name="Hamelin R."/>
            <person name="Burleigh J."/>
            <person name="Smith J."/>
            <person name="Yandell M."/>
            <person name="Nelson C."/>
            <person name="Grigoriev I."/>
            <person name="Davis J."/>
        </authorList>
    </citation>
    <scope>NUCLEOTIDE SEQUENCE</scope>
    <source>
        <strain evidence="1">G11</strain>
    </source>
</reference>
<gene>
    <name evidence="1" type="ORF">CROQUDRAFT_87430</name>
</gene>
<accession>A0A9P6TGG3</accession>
<dbReference type="AlphaFoldDB" id="A0A9P6TGG3"/>
<dbReference type="EMBL" id="MU167216">
    <property type="protein sequence ID" value="KAG0150969.1"/>
    <property type="molecule type" value="Genomic_DNA"/>
</dbReference>
<evidence type="ECO:0000313" key="2">
    <source>
        <dbReference type="Proteomes" id="UP000886653"/>
    </source>
</evidence>
<proteinExistence type="predicted"/>
<dbReference type="Proteomes" id="UP000886653">
    <property type="component" value="Unassembled WGS sequence"/>
</dbReference>
<keyword evidence="2" id="KW-1185">Reference proteome</keyword>
<protein>
    <submittedName>
        <fullName evidence="1">Uncharacterized protein</fullName>
    </submittedName>
</protein>
<name>A0A9P6TGG3_9BASI</name>
<comment type="caution">
    <text evidence="1">The sequence shown here is derived from an EMBL/GenBank/DDBJ whole genome shotgun (WGS) entry which is preliminary data.</text>
</comment>
<sequence>MPPPPTHPPPLRARALPRIYFVVHACNRQNRVANFYPTLAFGGPPPSQFSPPSDYQKWPTELPAIVFRLGTVYIRILDLGPGGLQSYRKSASLDRLWYLNPKFLVMRQYLFLDPRPRGESGCNVHTVIIARSHVENPLIVGEGQTAYSVSHMSFGPTVPVMLTLFTKQVPFRVMSVTRAAVLF</sequence>
<organism evidence="1 2">
    <name type="scientific">Cronartium quercuum f. sp. fusiforme G11</name>
    <dbReference type="NCBI Taxonomy" id="708437"/>
    <lineage>
        <taxon>Eukaryota</taxon>
        <taxon>Fungi</taxon>
        <taxon>Dikarya</taxon>
        <taxon>Basidiomycota</taxon>
        <taxon>Pucciniomycotina</taxon>
        <taxon>Pucciniomycetes</taxon>
        <taxon>Pucciniales</taxon>
        <taxon>Coleosporiaceae</taxon>
        <taxon>Cronartium</taxon>
    </lineage>
</organism>
<evidence type="ECO:0000313" key="1">
    <source>
        <dbReference type="EMBL" id="KAG0150969.1"/>
    </source>
</evidence>